<name>A0A8S5TM79_9CAUD</name>
<dbReference type="EMBL" id="BK032852">
    <property type="protein sequence ID" value="DAF64163.1"/>
    <property type="molecule type" value="Genomic_DNA"/>
</dbReference>
<sequence length="73" mass="8567">MATVENTYVNKSEPYEPAYVLRKLGKSQNNANIEMVEDLIDTYKKEKGAARTDRDDFIEWIKENYDIDILFSD</sequence>
<organism evidence="1">
    <name type="scientific">Caudovirales sp. ctBpc6</name>
    <dbReference type="NCBI Taxonomy" id="2827631"/>
    <lineage>
        <taxon>Viruses</taxon>
        <taxon>Duplodnaviria</taxon>
        <taxon>Heunggongvirae</taxon>
        <taxon>Uroviricota</taxon>
        <taxon>Caudoviricetes</taxon>
    </lineage>
</organism>
<accession>A0A8S5TM79</accession>
<reference evidence="1" key="1">
    <citation type="journal article" date="2021" name="Proc. Natl. Acad. Sci. U.S.A.">
        <title>A Catalog of Tens of Thousands of Viruses from Human Metagenomes Reveals Hidden Associations with Chronic Diseases.</title>
        <authorList>
            <person name="Tisza M.J."/>
            <person name="Buck C.B."/>
        </authorList>
    </citation>
    <scope>NUCLEOTIDE SEQUENCE</scope>
    <source>
        <strain evidence="1">CtBpc6</strain>
    </source>
</reference>
<proteinExistence type="predicted"/>
<protein>
    <submittedName>
        <fullName evidence="1">IMP-specific 5'-nucleotidase</fullName>
    </submittedName>
</protein>
<evidence type="ECO:0000313" key="1">
    <source>
        <dbReference type="EMBL" id="DAF64163.1"/>
    </source>
</evidence>